<reference evidence="1 2" key="1">
    <citation type="submission" date="2015-12" db="EMBL/GenBank/DDBJ databases">
        <title>The genome of Folsomia candida.</title>
        <authorList>
            <person name="Faddeeva A."/>
            <person name="Derks M.F."/>
            <person name="Anvar Y."/>
            <person name="Smit S."/>
            <person name="Van Straalen N."/>
            <person name="Roelofs D."/>
        </authorList>
    </citation>
    <scope>NUCLEOTIDE SEQUENCE [LARGE SCALE GENOMIC DNA]</scope>
    <source>
        <strain evidence="1 2">VU population</strain>
        <tissue evidence="1">Whole body</tissue>
    </source>
</reference>
<name>A0A226D9P2_FOLCA</name>
<keyword evidence="2" id="KW-1185">Reference proteome</keyword>
<dbReference type="EMBL" id="LNIX01000029">
    <property type="protein sequence ID" value="OXA41564.1"/>
    <property type="molecule type" value="Genomic_DNA"/>
</dbReference>
<protein>
    <submittedName>
        <fullName evidence="1">Uncharacterized protein</fullName>
    </submittedName>
</protein>
<dbReference type="Proteomes" id="UP000198287">
    <property type="component" value="Unassembled WGS sequence"/>
</dbReference>
<comment type="caution">
    <text evidence="1">The sequence shown here is derived from an EMBL/GenBank/DDBJ whole genome shotgun (WGS) entry which is preliminary data.</text>
</comment>
<gene>
    <name evidence="1" type="ORF">Fcan01_23863</name>
</gene>
<sequence>MRRKRLSPEPLKTQRFHPPAISIRRINPFSKSATPPNLQILLNSLIKNPFLIPTTLHRTPADFPLIVTLDSFAKVLKSPGGGPALIGTHCTACSAATPPGSVGANFLKRHYAIQDVCELSSADALEENWIGQFYHKITFSNNTSPVEVITRLSQRPKEDLSSTTTLLNLSNLSTLDLASLSKNQPVFWSRDEFTSSNGIFNPTSNEICQQFLTSYLTGDDPELDYFFELSTTLMVKYLELSRGTFGFSRVDGVSSFVVQTKKQAASFTFEIKGADGVTRNNFEDTVTNFDTLWVQGCKCAREFPYREDYTSSGLARKCFKLDDTLRFQMHLMILP</sequence>
<organism evidence="1 2">
    <name type="scientific">Folsomia candida</name>
    <name type="common">Springtail</name>
    <dbReference type="NCBI Taxonomy" id="158441"/>
    <lineage>
        <taxon>Eukaryota</taxon>
        <taxon>Metazoa</taxon>
        <taxon>Ecdysozoa</taxon>
        <taxon>Arthropoda</taxon>
        <taxon>Hexapoda</taxon>
        <taxon>Collembola</taxon>
        <taxon>Entomobryomorpha</taxon>
        <taxon>Isotomoidea</taxon>
        <taxon>Isotomidae</taxon>
        <taxon>Proisotominae</taxon>
        <taxon>Folsomia</taxon>
    </lineage>
</organism>
<accession>A0A226D9P2</accession>
<dbReference type="AlphaFoldDB" id="A0A226D9P2"/>
<proteinExistence type="predicted"/>
<evidence type="ECO:0000313" key="1">
    <source>
        <dbReference type="EMBL" id="OXA41564.1"/>
    </source>
</evidence>
<evidence type="ECO:0000313" key="2">
    <source>
        <dbReference type="Proteomes" id="UP000198287"/>
    </source>
</evidence>